<accession>A0A9R1UMA6</accession>
<feature type="transmembrane region" description="Helical" evidence="1">
    <location>
        <begin position="421"/>
        <end position="441"/>
    </location>
</feature>
<protein>
    <submittedName>
        <fullName evidence="2">Uncharacterized protein</fullName>
    </submittedName>
</protein>
<keyword evidence="1" id="KW-0472">Membrane</keyword>
<dbReference type="AlphaFoldDB" id="A0A9R1UMA6"/>
<comment type="caution">
    <text evidence="2">The sequence shown here is derived from an EMBL/GenBank/DDBJ whole genome shotgun (WGS) entry which is preliminary data.</text>
</comment>
<reference evidence="2 3" key="1">
    <citation type="journal article" date="2017" name="Nat. Commun.">
        <title>Genome assembly with in vitro proximity ligation data and whole-genome triplication in lettuce.</title>
        <authorList>
            <person name="Reyes-Chin-Wo S."/>
            <person name="Wang Z."/>
            <person name="Yang X."/>
            <person name="Kozik A."/>
            <person name="Arikit S."/>
            <person name="Song C."/>
            <person name="Xia L."/>
            <person name="Froenicke L."/>
            <person name="Lavelle D.O."/>
            <person name="Truco M.J."/>
            <person name="Xia R."/>
            <person name="Zhu S."/>
            <person name="Xu C."/>
            <person name="Xu H."/>
            <person name="Xu X."/>
            <person name="Cox K."/>
            <person name="Korf I."/>
            <person name="Meyers B.C."/>
            <person name="Michelmore R.W."/>
        </authorList>
    </citation>
    <scope>NUCLEOTIDE SEQUENCE [LARGE SCALE GENOMIC DNA]</scope>
    <source>
        <strain evidence="3">cv. Salinas</strain>
        <tissue evidence="2">Seedlings</tissue>
    </source>
</reference>
<proteinExistence type="predicted"/>
<dbReference type="PANTHER" id="PTHR31170">
    <property type="entry name" value="BNAC04G53230D PROTEIN"/>
    <property type="match status" value="1"/>
</dbReference>
<evidence type="ECO:0000313" key="2">
    <source>
        <dbReference type="EMBL" id="KAJ0189853.1"/>
    </source>
</evidence>
<evidence type="ECO:0000313" key="3">
    <source>
        <dbReference type="Proteomes" id="UP000235145"/>
    </source>
</evidence>
<evidence type="ECO:0000256" key="1">
    <source>
        <dbReference type="SAM" id="Phobius"/>
    </source>
</evidence>
<dbReference type="Proteomes" id="UP000235145">
    <property type="component" value="Unassembled WGS sequence"/>
</dbReference>
<keyword evidence="1" id="KW-0812">Transmembrane</keyword>
<gene>
    <name evidence="2" type="ORF">LSAT_V11C800428700</name>
</gene>
<dbReference type="PANTHER" id="PTHR31170:SF25">
    <property type="entry name" value="BNAA09G04570D PROTEIN"/>
    <property type="match status" value="1"/>
</dbReference>
<name>A0A9R1UMA6_LACSA</name>
<dbReference type="InterPro" id="IPR004158">
    <property type="entry name" value="DUF247_pln"/>
</dbReference>
<dbReference type="EMBL" id="NBSK02000008">
    <property type="protein sequence ID" value="KAJ0189853.1"/>
    <property type="molecule type" value="Genomic_DNA"/>
</dbReference>
<keyword evidence="1" id="KW-1133">Transmembrane helix</keyword>
<keyword evidence="3" id="KW-1185">Reference proteome</keyword>
<dbReference type="Pfam" id="PF03140">
    <property type="entry name" value="DUF247"/>
    <property type="match status" value="1"/>
</dbReference>
<sequence length="444" mass="51234">MSMYLSEIKQKILMENRDMDIIIDTFKLVVNSVKEQKDTNNFSRTINMVPSGFRDLSPSSFDPRVVSIGPLHRHDEALQLFEDQKATYVDSLLQRVPSPPEQTLKECLLKVVASIDMIRASYPRIEKAYSDTELSTMMVMDACFILEFILMISKSSDDQKQLLRGSPMIYDLVLVENQIPFLALNLIFDLTIAKSQLTTTLNELLLDLVQFFNIFETKLTVSDRTVDFHLDHILGFLETCYWPSLKYTPSEGLPGSAIHSTIELNRAGIIFTPYRDERWQMTMEYKSSKFPYFSWFWFKPSLRMPVLRIDNITELILRNLIAYERTSTYPSYMTSYAAAMDMLVDTQEDIAKLIESKVVLNHLGSNQKATSMIKSICAPNRLENFYYVDQCQELDEYYNRYWPKNIAVLKGTYFSSPWNTIALLAGIILFALTVVQTIYTVNAA</sequence>
<organism evidence="2 3">
    <name type="scientific">Lactuca sativa</name>
    <name type="common">Garden lettuce</name>
    <dbReference type="NCBI Taxonomy" id="4236"/>
    <lineage>
        <taxon>Eukaryota</taxon>
        <taxon>Viridiplantae</taxon>
        <taxon>Streptophyta</taxon>
        <taxon>Embryophyta</taxon>
        <taxon>Tracheophyta</taxon>
        <taxon>Spermatophyta</taxon>
        <taxon>Magnoliopsida</taxon>
        <taxon>eudicotyledons</taxon>
        <taxon>Gunneridae</taxon>
        <taxon>Pentapetalae</taxon>
        <taxon>asterids</taxon>
        <taxon>campanulids</taxon>
        <taxon>Asterales</taxon>
        <taxon>Asteraceae</taxon>
        <taxon>Cichorioideae</taxon>
        <taxon>Cichorieae</taxon>
        <taxon>Lactucinae</taxon>
        <taxon>Lactuca</taxon>
    </lineage>
</organism>